<evidence type="ECO:0000313" key="1">
    <source>
        <dbReference type="Proteomes" id="UP000887581"/>
    </source>
</evidence>
<dbReference type="AlphaFoldDB" id="A0A915Q1K8"/>
<protein>
    <submittedName>
        <fullName evidence="2">Uncharacterized protein</fullName>
    </submittedName>
</protein>
<dbReference type="WBParaSite" id="sdigi.contig74.g3681.t1">
    <property type="protein sequence ID" value="sdigi.contig74.g3681.t1"/>
    <property type="gene ID" value="sdigi.contig74.g3681"/>
</dbReference>
<name>A0A915Q1K8_9BILA</name>
<proteinExistence type="predicted"/>
<dbReference type="Proteomes" id="UP000887581">
    <property type="component" value="Unplaced"/>
</dbReference>
<accession>A0A915Q1K8</accession>
<keyword evidence="1" id="KW-1185">Reference proteome</keyword>
<evidence type="ECO:0000313" key="2">
    <source>
        <dbReference type="WBParaSite" id="sdigi.contig74.g3681.t1"/>
    </source>
</evidence>
<sequence length="163" mass="18516">MMSLLAIIRYHYSCIAVIGGHFQGTLVGKNTGCISFRGYVDSDSKQKQTAISISVDVIDVESDQNFRINDVRMELDVDPKTSRRNMTLEHPSLKFITQRWHYGCRADVEIHKHINPQMAGCGWELFIGQMTIIMINTYQFAPLTRRLSLTNGDVIESSNDFLA</sequence>
<reference evidence="2" key="1">
    <citation type="submission" date="2022-11" db="UniProtKB">
        <authorList>
            <consortium name="WormBaseParasite"/>
        </authorList>
    </citation>
    <scope>IDENTIFICATION</scope>
</reference>
<organism evidence="1 2">
    <name type="scientific">Setaria digitata</name>
    <dbReference type="NCBI Taxonomy" id="48799"/>
    <lineage>
        <taxon>Eukaryota</taxon>
        <taxon>Metazoa</taxon>
        <taxon>Ecdysozoa</taxon>
        <taxon>Nematoda</taxon>
        <taxon>Chromadorea</taxon>
        <taxon>Rhabditida</taxon>
        <taxon>Spirurina</taxon>
        <taxon>Spiruromorpha</taxon>
        <taxon>Filarioidea</taxon>
        <taxon>Setariidae</taxon>
        <taxon>Setaria</taxon>
    </lineage>
</organism>